<sequence>MKDIKLIPLTEDKLELVRTWRNSTEVSSYMYTESIITAEQQSKWFDSVRDDKSSQYWIIEFDGKDLGLASLTNIDNNLSSCYWAFYLGDTSVRGAGIGAKVEFKVLSHVFDELNLNKLRCEVFEFNNNVIKMHEKFGFRREAFYREHCFKNKDWQNVIGLAMLKKEWETTKELLKTRIYG</sequence>
<keyword evidence="2" id="KW-0282">Flagellum</keyword>
<dbReference type="Gene3D" id="3.40.630.30">
    <property type="match status" value="1"/>
</dbReference>
<protein>
    <submittedName>
        <fullName evidence="2">Flagellin modification protein FlmH</fullName>
    </submittedName>
</protein>
<keyword evidence="2" id="KW-0969">Cilium</keyword>
<dbReference type="InterPro" id="IPR016181">
    <property type="entry name" value="Acyl_CoA_acyltransferase"/>
</dbReference>
<evidence type="ECO:0000313" key="2">
    <source>
        <dbReference type="EMBL" id="GAK99705.1"/>
    </source>
</evidence>
<dbReference type="InterPro" id="IPR020036">
    <property type="entry name" value="PseH"/>
</dbReference>
<dbReference type="PANTHER" id="PTHR43415:SF3">
    <property type="entry name" value="GNAT-FAMILY ACETYLTRANSFERASE"/>
    <property type="match status" value="1"/>
</dbReference>
<dbReference type="RefSeq" id="WP_042246725.1">
    <property type="nucleotide sequence ID" value="NZ_CP138994.1"/>
</dbReference>
<accession>A0A090Q9N5</accession>
<dbReference type="Pfam" id="PF13302">
    <property type="entry name" value="Acetyltransf_3"/>
    <property type="match status" value="1"/>
</dbReference>
<gene>
    <name evidence="2" type="ORF">JCM19314_890</name>
</gene>
<evidence type="ECO:0000313" key="3">
    <source>
        <dbReference type="Proteomes" id="UP000029226"/>
    </source>
</evidence>
<dbReference type="GO" id="GO:0016747">
    <property type="term" value="F:acyltransferase activity, transferring groups other than amino-acyl groups"/>
    <property type="evidence" value="ECO:0007669"/>
    <property type="project" value="InterPro"/>
</dbReference>
<dbReference type="NCBIfam" id="TIGR03585">
    <property type="entry name" value="PseH"/>
    <property type="match status" value="1"/>
</dbReference>
<evidence type="ECO:0000259" key="1">
    <source>
        <dbReference type="PROSITE" id="PS51186"/>
    </source>
</evidence>
<name>A0A090Q9N5_NONUL</name>
<dbReference type="Proteomes" id="UP000029226">
    <property type="component" value="Unassembled WGS sequence"/>
</dbReference>
<keyword evidence="2" id="KW-0966">Cell projection</keyword>
<organism evidence="2 3">
    <name type="scientific">Nonlabens ulvanivorans</name>
    <name type="common">Persicivirga ulvanivorans</name>
    <dbReference type="NCBI Taxonomy" id="906888"/>
    <lineage>
        <taxon>Bacteria</taxon>
        <taxon>Pseudomonadati</taxon>
        <taxon>Bacteroidota</taxon>
        <taxon>Flavobacteriia</taxon>
        <taxon>Flavobacteriales</taxon>
        <taxon>Flavobacteriaceae</taxon>
        <taxon>Nonlabens</taxon>
    </lineage>
</organism>
<dbReference type="SUPFAM" id="SSF55729">
    <property type="entry name" value="Acyl-CoA N-acyltransferases (Nat)"/>
    <property type="match status" value="1"/>
</dbReference>
<proteinExistence type="predicted"/>
<reference evidence="2 3" key="1">
    <citation type="journal article" date="2014" name="Genome Announc.">
        <title>Draft Genome Sequences of Marine Flavobacterium Nonlabens Strains NR17, NR24, NR27, NR32, NR33, and Ara13.</title>
        <authorList>
            <person name="Nakanishi M."/>
            <person name="Meirelles P."/>
            <person name="Suzuki R."/>
            <person name="Takatani N."/>
            <person name="Mino S."/>
            <person name="Suda W."/>
            <person name="Oshima K."/>
            <person name="Hattori M."/>
            <person name="Ohkuma M."/>
            <person name="Hosokawa M."/>
            <person name="Miyashita K."/>
            <person name="Thompson F.L."/>
            <person name="Niwa A."/>
            <person name="Sawabe T."/>
            <person name="Sawabe T."/>
        </authorList>
    </citation>
    <scope>NUCLEOTIDE SEQUENCE [LARGE SCALE GENOMIC DNA]</scope>
    <source>
        <strain evidence="3">JCM19314</strain>
    </source>
</reference>
<dbReference type="AlphaFoldDB" id="A0A090Q9N5"/>
<dbReference type="PROSITE" id="PS51186">
    <property type="entry name" value="GNAT"/>
    <property type="match status" value="1"/>
</dbReference>
<dbReference type="PANTHER" id="PTHR43415">
    <property type="entry name" value="SPERMIDINE N(1)-ACETYLTRANSFERASE"/>
    <property type="match status" value="1"/>
</dbReference>
<comment type="caution">
    <text evidence="2">The sequence shown here is derived from an EMBL/GenBank/DDBJ whole genome shotgun (WGS) entry which is preliminary data.</text>
</comment>
<dbReference type="InterPro" id="IPR000182">
    <property type="entry name" value="GNAT_dom"/>
</dbReference>
<dbReference type="EMBL" id="BBMM01000003">
    <property type="protein sequence ID" value="GAK99705.1"/>
    <property type="molecule type" value="Genomic_DNA"/>
</dbReference>
<feature type="domain" description="N-acetyltransferase" evidence="1">
    <location>
        <begin position="4"/>
        <end position="167"/>
    </location>
</feature>